<protein>
    <submittedName>
        <fullName evidence="7">DUF1205 domain-containing protein</fullName>
    </submittedName>
</protein>
<dbReference type="SUPFAM" id="SSF53756">
    <property type="entry name" value="UDP-Glycosyltransferase/glycogen phosphorylase"/>
    <property type="match status" value="1"/>
</dbReference>
<evidence type="ECO:0000259" key="6">
    <source>
        <dbReference type="Pfam" id="PF21036"/>
    </source>
</evidence>
<evidence type="ECO:0000259" key="5">
    <source>
        <dbReference type="Pfam" id="PF06722"/>
    </source>
</evidence>
<dbReference type="EMBL" id="QOIM01000040">
    <property type="protein sequence ID" value="RCG15744.1"/>
    <property type="molecule type" value="Genomic_DNA"/>
</dbReference>
<dbReference type="InterPro" id="IPR002213">
    <property type="entry name" value="UDP_glucos_trans"/>
</dbReference>
<dbReference type="PANTHER" id="PTHR48050">
    <property type="entry name" value="STEROL 3-BETA-GLUCOSYLTRANSFERASE"/>
    <property type="match status" value="1"/>
</dbReference>
<gene>
    <name evidence="7" type="ORF">DQ392_21945</name>
</gene>
<evidence type="ECO:0000256" key="4">
    <source>
        <dbReference type="SAM" id="SignalP"/>
    </source>
</evidence>
<keyword evidence="2" id="KW-0328">Glycosyltransferase</keyword>
<dbReference type="AlphaFoldDB" id="A0A367ECF6"/>
<dbReference type="GO" id="GO:0016758">
    <property type="term" value="F:hexosyltransferase activity"/>
    <property type="evidence" value="ECO:0007669"/>
    <property type="project" value="UniProtKB-ARBA"/>
</dbReference>
<dbReference type="GO" id="GO:0017000">
    <property type="term" value="P:antibiotic biosynthetic process"/>
    <property type="evidence" value="ECO:0007669"/>
    <property type="project" value="UniProtKB-ARBA"/>
</dbReference>
<dbReference type="PANTHER" id="PTHR48050:SF13">
    <property type="entry name" value="STEROL 3-BETA-GLUCOSYLTRANSFERASE UGT80A2"/>
    <property type="match status" value="1"/>
</dbReference>
<dbReference type="FunFam" id="3.40.50.2000:FF:000072">
    <property type="entry name" value="Glycosyl transferase"/>
    <property type="match status" value="1"/>
</dbReference>
<dbReference type="Pfam" id="PF06722">
    <property type="entry name" value="EryCIII-like_C"/>
    <property type="match status" value="1"/>
</dbReference>
<comment type="caution">
    <text evidence="7">The sequence shown here is derived from an EMBL/GenBank/DDBJ whole genome shotgun (WGS) entry which is preliminary data.</text>
</comment>
<dbReference type="Gene3D" id="3.40.50.2000">
    <property type="entry name" value="Glycogen Phosphorylase B"/>
    <property type="match status" value="2"/>
</dbReference>
<organism evidence="7 8">
    <name type="scientific">Streptomyces reniochalinae</name>
    <dbReference type="NCBI Taxonomy" id="2250578"/>
    <lineage>
        <taxon>Bacteria</taxon>
        <taxon>Bacillati</taxon>
        <taxon>Actinomycetota</taxon>
        <taxon>Actinomycetes</taxon>
        <taxon>Kitasatosporales</taxon>
        <taxon>Streptomycetaceae</taxon>
        <taxon>Streptomyces</taxon>
    </lineage>
</organism>
<evidence type="ECO:0000256" key="3">
    <source>
        <dbReference type="ARBA" id="ARBA00022679"/>
    </source>
</evidence>
<dbReference type="Proteomes" id="UP000253507">
    <property type="component" value="Unassembled WGS sequence"/>
</dbReference>
<dbReference type="OrthoDB" id="3863369at2"/>
<sequence>MRVLFISMAAVPHVFPLVPLAWAFRAAGHDVRVAGQPPAVATVTRAGLTAVPIAGDFNVRGDISAGPGAAEAGDDASALSRDEALRRFMRLGPDAMETALVRLVDAMVGDLRTAVEDWRPDLVLADPLPFAAPLIAELTGAPFVRCLWGPALPPGRDRTAESDPATGLLPEALAALCQRYGVPVREDYAARTIDPCPPSMRVPDVPGRLPVRYVPYNGATELPDWLARAPKRPRVCVTWGTSTTRILGQESSPVPMVVDAVADLGAEIVVAVGSADRGQLAGVPDGVRILEDTPLSLLLPSCDAMIHTAGAGALMTATVNGVPQVTAPSHLGEQRLNAERLAAAGAGINLSLDDFDAQVVRKATAEVLSDPGYREAAGALREEMLAQPTPAEVVGVLENLARQ</sequence>
<evidence type="ECO:0000313" key="8">
    <source>
        <dbReference type="Proteomes" id="UP000253507"/>
    </source>
</evidence>
<comment type="similarity">
    <text evidence="1">Belongs to the glycosyltransferase 28 family.</text>
</comment>
<keyword evidence="3" id="KW-0808">Transferase</keyword>
<name>A0A367ECF6_9ACTN</name>
<proteinExistence type="inferred from homology"/>
<dbReference type="InterPro" id="IPR050426">
    <property type="entry name" value="Glycosyltransferase_28"/>
</dbReference>
<dbReference type="Pfam" id="PF21036">
    <property type="entry name" value="EryCIII-like_N"/>
    <property type="match status" value="1"/>
</dbReference>
<accession>A0A367ECF6</accession>
<dbReference type="GO" id="GO:0008194">
    <property type="term" value="F:UDP-glycosyltransferase activity"/>
    <property type="evidence" value="ECO:0007669"/>
    <property type="project" value="InterPro"/>
</dbReference>
<dbReference type="RefSeq" id="WP_114017411.1">
    <property type="nucleotide sequence ID" value="NZ_QOIM01000040.1"/>
</dbReference>
<evidence type="ECO:0000256" key="1">
    <source>
        <dbReference type="ARBA" id="ARBA00006962"/>
    </source>
</evidence>
<evidence type="ECO:0000256" key="2">
    <source>
        <dbReference type="ARBA" id="ARBA00022676"/>
    </source>
</evidence>
<feature type="signal peptide" evidence="4">
    <location>
        <begin position="1"/>
        <end position="23"/>
    </location>
</feature>
<dbReference type="InterPro" id="IPR048284">
    <property type="entry name" value="EryCIII-like_N"/>
</dbReference>
<keyword evidence="8" id="KW-1185">Reference proteome</keyword>
<feature type="domain" description="Erythromycin biosynthesis protein CIII-like C-terminal" evidence="5">
    <location>
        <begin position="257"/>
        <end position="400"/>
    </location>
</feature>
<evidence type="ECO:0000313" key="7">
    <source>
        <dbReference type="EMBL" id="RCG15744.1"/>
    </source>
</evidence>
<reference evidence="7 8" key="1">
    <citation type="submission" date="2018-06" db="EMBL/GenBank/DDBJ databases">
        <title>Streptomyces reniochalinae sp. nov. and Streptomyces diacarnus sp. nov. from marine sponges.</title>
        <authorList>
            <person name="Li L."/>
        </authorList>
    </citation>
    <scope>NUCLEOTIDE SEQUENCE [LARGE SCALE GENOMIC DNA]</scope>
    <source>
        <strain evidence="7 8">LHW50302</strain>
    </source>
</reference>
<dbReference type="CDD" id="cd03784">
    <property type="entry name" value="GT1_Gtf-like"/>
    <property type="match status" value="1"/>
</dbReference>
<feature type="chain" id="PRO_5038480899" evidence="4">
    <location>
        <begin position="24"/>
        <end position="403"/>
    </location>
</feature>
<keyword evidence="4" id="KW-0732">Signal</keyword>
<feature type="domain" description="Erythromycin biosynthesis protein CIII-like N-terminal" evidence="6">
    <location>
        <begin position="22"/>
        <end position="240"/>
    </location>
</feature>
<dbReference type="InterPro" id="IPR010610">
    <property type="entry name" value="EryCIII-like_C"/>
</dbReference>